<dbReference type="AlphaFoldDB" id="A0A3P6BNB8"/>
<evidence type="ECO:0000313" key="2">
    <source>
        <dbReference type="EMBL" id="VDD04066.1"/>
    </source>
</evidence>
<keyword evidence="1" id="KW-0812">Transmembrane</keyword>
<accession>A0A3P6BNB8</accession>
<feature type="transmembrane region" description="Helical" evidence="1">
    <location>
        <begin position="41"/>
        <end position="60"/>
    </location>
</feature>
<dbReference type="EMBL" id="LR031575">
    <property type="protein sequence ID" value="VDD04066.1"/>
    <property type="molecule type" value="Genomic_DNA"/>
</dbReference>
<name>A0A3P6BNB8_BRACM</name>
<sequence length="66" mass="7121">MPSSCLESSTALVLFQTKGLNRKIPKNVFWKSHGSKTISCLFLQAVCGFLGVSSGTMACLKGTMMF</sequence>
<proteinExistence type="predicted"/>
<evidence type="ECO:0000256" key="1">
    <source>
        <dbReference type="SAM" id="Phobius"/>
    </source>
</evidence>
<reference evidence="2" key="1">
    <citation type="submission" date="2018-11" db="EMBL/GenBank/DDBJ databases">
        <authorList>
            <consortium name="Genoscope - CEA"/>
            <person name="William W."/>
        </authorList>
    </citation>
    <scope>NUCLEOTIDE SEQUENCE</scope>
</reference>
<protein>
    <submittedName>
        <fullName evidence="2">Uncharacterized protein</fullName>
    </submittedName>
</protein>
<organism evidence="2">
    <name type="scientific">Brassica campestris</name>
    <name type="common">Field mustard</name>
    <dbReference type="NCBI Taxonomy" id="3711"/>
    <lineage>
        <taxon>Eukaryota</taxon>
        <taxon>Viridiplantae</taxon>
        <taxon>Streptophyta</taxon>
        <taxon>Embryophyta</taxon>
        <taxon>Tracheophyta</taxon>
        <taxon>Spermatophyta</taxon>
        <taxon>Magnoliopsida</taxon>
        <taxon>eudicotyledons</taxon>
        <taxon>Gunneridae</taxon>
        <taxon>Pentapetalae</taxon>
        <taxon>rosids</taxon>
        <taxon>malvids</taxon>
        <taxon>Brassicales</taxon>
        <taxon>Brassicaceae</taxon>
        <taxon>Brassiceae</taxon>
        <taxon>Brassica</taxon>
    </lineage>
</organism>
<keyword evidence="1" id="KW-1133">Transmembrane helix</keyword>
<keyword evidence="1" id="KW-0472">Membrane</keyword>
<gene>
    <name evidence="2" type="ORF">BRAA08T33367Z</name>
</gene>